<keyword evidence="3" id="KW-0812">Transmembrane</keyword>
<evidence type="ECO:0000256" key="4">
    <source>
        <dbReference type="ARBA" id="ARBA00023136"/>
    </source>
</evidence>
<feature type="coiled-coil region" evidence="6">
    <location>
        <begin position="257"/>
        <end position="291"/>
    </location>
</feature>
<dbReference type="SUPFAM" id="SSF56954">
    <property type="entry name" value="Outer membrane efflux proteins (OEP)"/>
    <property type="match status" value="1"/>
</dbReference>
<accession>A0A5K8A078</accession>
<keyword evidence="7" id="KW-0732">Signal</keyword>
<sequence length="523" mass="58458">MRTIAMGLAAILLSLCTDTSIAGYRELLQEMEAYTPPTMIQNPSMRVPAKAVAPDAFAIEKKNIEDVKKRWSRLISESPPFVSGRKMSPTRVQTAGNDRQTLAILHESFSLGGLQNLILLRNPKIRGERARFQAALEGFDQVTQLDEILRQYSAFTESVMPGVGPMTGMSDDIKMKFPFPGVTALKGQVAEKNVEIEKQTLDMVQRDVVAQGIKAYWNLLYIHRALIITHDTLDQLNHLESVATTRYGAGTTSYQDVVKIRIGREKLEEQLDTLKKQKVNLETEILALLDLPPGEALGPPKTITPDLSIIGLEPLYPQSLEKRQELVRMRAMIAKMERMVEMAETMIQPVFSSNYALFADQRVLQAGSNRTKPTFATTIATTRGKGLPRNPFFGTRDAYLRETRKKLEGLRSDLADAESRTRLLVRTAWFDLDRARRERSLFKDRLLELAQTSLDVSTRGYEAGSVSFADVITSYTGWLDINLASQRRNSDVGVARAELDRCMGTLQMNDIENSEAGIAAGTP</sequence>
<dbReference type="Gene3D" id="1.20.1600.10">
    <property type="entry name" value="Outer membrane efflux proteins (OEP)"/>
    <property type="match status" value="1"/>
</dbReference>
<reference evidence="8 9" key="1">
    <citation type="submission" date="2019-11" db="EMBL/GenBank/DDBJ databases">
        <title>Comparative genomics of hydrocarbon-degrading Desulfosarcina strains.</title>
        <authorList>
            <person name="Watanabe M."/>
            <person name="Kojima H."/>
            <person name="Fukui M."/>
        </authorList>
    </citation>
    <scope>NUCLEOTIDE SEQUENCE [LARGE SCALE GENOMIC DNA]</scope>
    <source>
        <strain evidence="8 9">28bB2T</strain>
    </source>
</reference>
<dbReference type="InterPro" id="IPR051906">
    <property type="entry name" value="TolC-like"/>
</dbReference>
<evidence type="ECO:0000256" key="5">
    <source>
        <dbReference type="ARBA" id="ARBA00023237"/>
    </source>
</evidence>
<dbReference type="PANTHER" id="PTHR30026:SF20">
    <property type="entry name" value="OUTER MEMBRANE PROTEIN TOLC"/>
    <property type="match status" value="1"/>
</dbReference>
<dbReference type="KEGG" id="dov:DSCO28_65050"/>
<keyword evidence="4" id="KW-0472">Membrane</keyword>
<evidence type="ECO:0000256" key="2">
    <source>
        <dbReference type="ARBA" id="ARBA00022452"/>
    </source>
</evidence>
<keyword evidence="6" id="KW-0175">Coiled coil</keyword>
<dbReference type="GO" id="GO:1990281">
    <property type="term" value="C:efflux pump complex"/>
    <property type="evidence" value="ECO:0007669"/>
    <property type="project" value="TreeGrafter"/>
</dbReference>
<feature type="chain" id="PRO_5024373094" description="Transporter" evidence="7">
    <location>
        <begin position="23"/>
        <end position="523"/>
    </location>
</feature>
<evidence type="ECO:0000256" key="7">
    <source>
        <dbReference type="SAM" id="SignalP"/>
    </source>
</evidence>
<gene>
    <name evidence="8" type="ORF">DSCO28_65050</name>
</gene>
<dbReference type="GO" id="GO:0015288">
    <property type="term" value="F:porin activity"/>
    <property type="evidence" value="ECO:0007669"/>
    <property type="project" value="TreeGrafter"/>
</dbReference>
<evidence type="ECO:0000256" key="3">
    <source>
        <dbReference type="ARBA" id="ARBA00022692"/>
    </source>
</evidence>
<dbReference type="PANTHER" id="PTHR30026">
    <property type="entry name" value="OUTER MEMBRANE PROTEIN TOLC"/>
    <property type="match status" value="1"/>
</dbReference>
<dbReference type="GO" id="GO:0015562">
    <property type="term" value="F:efflux transmembrane transporter activity"/>
    <property type="evidence" value="ECO:0007669"/>
    <property type="project" value="InterPro"/>
</dbReference>
<dbReference type="EMBL" id="AP021876">
    <property type="protein sequence ID" value="BBO85939.1"/>
    <property type="molecule type" value="Genomic_DNA"/>
</dbReference>
<dbReference type="GO" id="GO:0009279">
    <property type="term" value="C:cell outer membrane"/>
    <property type="evidence" value="ECO:0007669"/>
    <property type="project" value="UniProtKB-SubCell"/>
</dbReference>
<evidence type="ECO:0000313" key="9">
    <source>
        <dbReference type="Proteomes" id="UP000425960"/>
    </source>
</evidence>
<proteinExistence type="predicted"/>
<evidence type="ECO:0000256" key="1">
    <source>
        <dbReference type="ARBA" id="ARBA00004442"/>
    </source>
</evidence>
<name>A0A5K8A078_9BACT</name>
<evidence type="ECO:0000256" key="6">
    <source>
        <dbReference type="SAM" id="Coils"/>
    </source>
</evidence>
<keyword evidence="5" id="KW-0998">Cell outer membrane</keyword>
<evidence type="ECO:0000313" key="8">
    <source>
        <dbReference type="EMBL" id="BBO85939.1"/>
    </source>
</evidence>
<evidence type="ECO:0008006" key="10">
    <source>
        <dbReference type="Google" id="ProtNLM"/>
    </source>
</evidence>
<comment type="subcellular location">
    <subcellularLocation>
        <location evidence="1">Cell outer membrane</location>
    </subcellularLocation>
</comment>
<protein>
    <recommendedName>
        <fullName evidence="10">Transporter</fullName>
    </recommendedName>
</protein>
<dbReference type="AlphaFoldDB" id="A0A5K8A078"/>
<organism evidence="8 9">
    <name type="scientific">Desulfosarcina ovata subsp. sediminis</name>
    <dbReference type="NCBI Taxonomy" id="885957"/>
    <lineage>
        <taxon>Bacteria</taxon>
        <taxon>Pseudomonadati</taxon>
        <taxon>Thermodesulfobacteriota</taxon>
        <taxon>Desulfobacteria</taxon>
        <taxon>Desulfobacterales</taxon>
        <taxon>Desulfosarcinaceae</taxon>
        <taxon>Desulfosarcina</taxon>
    </lineage>
</organism>
<feature type="signal peptide" evidence="7">
    <location>
        <begin position="1"/>
        <end position="22"/>
    </location>
</feature>
<keyword evidence="2" id="KW-1134">Transmembrane beta strand</keyword>
<dbReference type="Proteomes" id="UP000425960">
    <property type="component" value="Chromosome"/>
</dbReference>
<dbReference type="RefSeq" id="WP_155325395.1">
    <property type="nucleotide sequence ID" value="NZ_AP021876.1"/>
</dbReference>